<sequence>MESSGTEEYTGTEKEEKKMLDDRILKKFKETTVKRPDGYYVRLPWKEAHEHLPDNKSIAVARLKALLKQYEDRKDFLQELQQIFKEQLEKGIIEEVTKEMDRYKSKSNVIHYLAYQVVMTPGKRTTPKRIVFDASAHYKGKPSLNEVPTHHAEYLRNADEISNWKYSHYSRY</sequence>
<reference evidence="2 3" key="1">
    <citation type="submission" date="2018-11" db="EMBL/GenBank/DDBJ databases">
        <authorList>
            <consortium name="Pathogen Informatics"/>
        </authorList>
    </citation>
    <scope>NUCLEOTIDE SEQUENCE [LARGE SCALE GENOMIC DNA]</scope>
</reference>
<accession>A0A3P7KCI8</accession>
<feature type="coiled-coil region" evidence="1">
    <location>
        <begin position="60"/>
        <end position="87"/>
    </location>
</feature>
<dbReference type="Proteomes" id="UP000270094">
    <property type="component" value="Unassembled WGS sequence"/>
</dbReference>
<organism evidence="2 3">
    <name type="scientific">Strongylus vulgaris</name>
    <name type="common">Blood worm</name>
    <dbReference type="NCBI Taxonomy" id="40348"/>
    <lineage>
        <taxon>Eukaryota</taxon>
        <taxon>Metazoa</taxon>
        <taxon>Ecdysozoa</taxon>
        <taxon>Nematoda</taxon>
        <taxon>Chromadorea</taxon>
        <taxon>Rhabditida</taxon>
        <taxon>Rhabditina</taxon>
        <taxon>Rhabditomorpha</taxon>
        <taxon>Strongyloidea</taxon>
        <taxon>Strongylidae</taxon>
        <taxon>Strongylus</taxon>
    </lineage>
</organism>
<keyword evidence="3" id="KW-1185">Reference proteome</keyword>
<evidence type="ECO:0000256" key="1">
    <source>
        <dbReference type="SAM" id="Coils"/>
    </source>
</evidence>
<dbReference type="EMBL" id="UYYB01148214">
    <property type="protein sequence ID" value="VDM85987.1"/>
    <property type="molecule type" value="Genomic_DNA"/>
</dbReference>
<evidence type="ECO:0000313" key="2">
    <source>
        <dbReference type="EMBL" id="VDM85987.1"/>
    </source>
</evidence>
<dbReference type="PANTHER" id="PTHR47331">
    <property type="entry name" value="PHD-TYPE DOMAIN-CONTAINING PROTEIN"/>
    <property type="match status" value="1"/>
</dbReference>
<dbReference type="PANTHER" id="PTHR47331:SF1">
    <property type="entry name" value="GAG-LIKE PROTEIN"/>
    <property type="match status" value="1"/>
</dbReference>
<proteinExistence type="predicted"/>
<name>A0A3P7KCI8_STRVU</name>
<keyword evidence="1" id="KW-0175">Coiled coil</keyword>
<dbReference type="AlphaFoldDB" id="A0A3P7KCI8"/>
<gene>
    <name evidence="2" type="ORF">SVUK_LOCUS20985</name>
</gene>
<dbReference type="OrthoDB" id="5864674at2759"/>
<evidence type="ECO:0000313" key="3">
    <source>
        <dbReference type="Proteomes" id="UP000270094"/>
    </source>
</evidence>
<protein>
    <submittedName>
        <fullName evidence="2">Uncharacterized protein</fullName>
    </submittedName>
</protein>